<feature type="compositionally biased region" description="Basic residues" evidence="4">
    <location>
        <begin position="31"/>
        <end position="50"/>
    </location>
</feature>
<keyword evidence="6" id="KW-1185">Reference proteome</keyword>
<feature type="region of interest" description="Disordered" evidence="4">
    <location>
        <begin position="31"/>
        <end position="58"/>
    </location>
</feature>
<proteinExistence type="inferred from homology"/>
<dbReference type="Gene3D" id="1.25.40.10">
    <property type="entry name" value="Tetratricopeptide repeat domain"/>
    <property type="match status" value="3"/>
</dbReference>
<keyword evidence="2" id="KW-0677">Repeat</keyword>
<sequence>MFCPNGFKRFPVKHLILFRFTHLIHSHQSPRRKPIKRFTRASRRPLKSSRRKELEGPNPYMRTTVNNIYGILKYSDWEAAQDQLSNLRIKWDSYTVNRVLKTHPPMEKAWLFFNWAASKLQGFKHDQFTYTTMLDIFGEAGRMESVRYVFDKMREREIEIDAATYTSVMHWVSKSGDVDGAVRIWEEMNEQGCRPTVVSYTAFMKILFDSGRVKEATNVYREMLEVGITPNCHTYTVLMEHLVVAGKYQEALNIFNTMQEAGVQPDKAACTILIQKCCAKGETKTVIPILNYMNEHRIVLRYSVFLEASNTLQVAGESEALLRLVNPHCFDEASVSTTSADDNLIDRGLVNFLLTKKSLIAVDRLLTYMMDKNMLLDAWTVSYVVEKNCELDRLDGALLGFEYSRKMGVGLERTAYLGLTGRVMRSNMFDKVLEIVREMINSGHSLGIYLSSVFIYRLGKARRPTCAAKLFGLLPSDEICTATYSALISVHFSAGTAEKALKTFDAMRKRGILPSLGTYRILLAGLEKLGRASEVEVYRREKNSLWSQGSRRDNVPLEQKICDILFAGDSIT</sequence>
<dbReference type="Proteomes" id="UP001497516">
    <property type="component" value="Chromosome 4"/>
</dbReference>
<dbReference type="Pfam" id="PF13041">
    <property type="entry name" value="PPR_2"/>
    <property type="match status" value="3"/>
</dbReference>
<name>A0AAV2E3I0_9ROSI</name>
<feature type="repeat" description="PPR" evidence="3">
    <location>
        <begin position="126"/>
        <end position="160"/>
    </location>
</feature>
<evidence type="ECO:0000256" key="3">
    <source>
        <dbReference type="PROSITE-ProRule" id="PRU00708"/>
    </source>
</evidence>
<evidence type="ECO:0000256" key="2">
    <source>
        <dbReference type="ARBA" id="ARBA00022737"/>
    </source>
</evidence>
<reference evidence="5 6" key="1">
    <citation type="submission" date="2024-04" db="EMBL/GenBank/DDBJ databases">
        <authorList>
            <person name="Fracassetti M."/>
        </authorList>
    </citation>
    <scope>NUCLEOTIDE SEQUENCE [LARGE SCALE GENOMIC DNA]</scope>
</reference>
<feature type="repeat" description="PPR" evidence="3">
    <location>
        <begin position="231"/>
        <end position="265"/>
    </location>
</feature>
<gene>
    <name evidence="5" type="ORF">LTRI10_LOCUS21822</name>
</gene>
<evidence type="ECO:0000313" key="5">
    <source>
        <dbReference type="EMBL" id="CAL1380372.1"/>
    </source>
</evidence>
<accession>A0AAV2E3I0</accession>
<organism evidence="5 6">
    <name type="scientific">Linum trigynum</name>
    <dbReference type="NCBI Taxonomy" id="586398"/>
    <lineage>
        <taxon>Eukaryota</taxon>
        <taxon>Viridiplantae</taxon>
        <taxon>Streptophyta</taxon>
        <taxon>Embryophyta</taxon>
        <taxon>Tracheophyta</taxon>
        <taxon>Spermatophyta</taxon>
        <taxon>Magnoliopsida</taxon>
        <taxon>eudicotyledons</taxon>
        <taxon>Gunneridae</taxon>
        <taxon>Pentapetalae</taxon>
        <taxon>rosids</taxon>
        <taxon>fabids</taxon>
        <taxon>Malpighiales</taxon>
        <taxon>Linaceae</taxon>
        <taxon>Linum</taxon>
    </lineage>
</organism>
<dbReference type="PANTHER" id="PTHR47447:SF27">
    <property type="entry name" value="PENTACOTRIPEPTIDE-REPEAT REGION OF PRORP DOMAIN-CONTAINING PROTEIN"/>
    <property type="match status" value="1"/>
</dbReference>
<dbReference type="InterPro" id="IPR002885">
    <property type="entry name" value="PPR_rpt"/>
</dbReference>
<evidence type="ECO:0000256" key="1">
    <source>
        <dbReference type="ARBA" id="ARBA00007626"/>
    </source>
</evidence>
<dbReference type="SUPFAM" id="SSF48452">
    <property type="entry name" value="TPR-like"/>
    <property type="match status" value="1"/>
</dbReference>
<dbReference type="InterPro" id="IPR011990">
    <property type="entry name" value="TPR-like_helical_dom_sf"/>
</dbReference>
<feature type="repeat" description="PPR" evidence="3">
    <location>
        <begin position="161"/>
        <end position="195"/>
    </location>
</feature>
<feature type="repeat" description="PPR" evidence="3">
    <location>
        <begin position="196"/>
        <end position="230"/>
    </location>
</feature>
<feature type="repeat" description="PPR" evidence="3">
    <location>
        <begin position="480"/>
        <end position="514"/>
    </location>
</feature>
<dbReference type="Pfam" id="PF13812">
    <property type="entry name" value="PPR_3"/>
    <property type="match status" value="1"/>
</dbReference>
<dbReference type="NCBIfam" id="TIGR00756">
    <property type="entry name" value="PPR"/>
    <property type="match status" value="5"/>
</dbReference>
<dbReference type="PANTHER" id="PTHR47447">
    <property type="entry name" value="OS03G0856100 PROTEIN"/>
    <property type="match status" value="1"/>
</dbReference>
<evidence type="ECO:0008006" key="7">
    <source>
        <dbReference type="Google" id="ProtNLM"/>
    </source>
</evidence>
<protein>
    <recommendedName>
        <fullName evidence="7">Pentatricopeptide repeat-containing protein</fullName>
    </recommendedName>
</protein>
<evidence type="ECO:0000313" key="6">
    <source>
        <dbReference type="Proteomes" id="UP001497516"/>
    </source>
</evidence>
<dbReference type="EMBL" id="OZ034817">
    <property type="protein sequence ID" value="CAL1380372.1"/>
    <property type="molecule type" value="Genomic_DNA"/>
</dbReference>
<dbReference type="AlphaFoldDB" id="A0AAV2E3I0"/>
<dbReference type="PROSITE" id="PS51375">
    <property type="entry name" value="PPR"/>
    <property type="match status" value="5"/>
</dbReference>
<comment type="similarity">
    <text evidence="1">Belongs to the PPR family. P subfamily.</text>
</comment>
<evidence type="ECO:0000256" key="4">
    <source>
        <dbReference type="SAM" id="MobiDB-lite"/>
    </source>
</evidence>